<dbReference type="GO" id="GO:0005737">
    <property type="term" value="C:cytoplasm"/>
    <property type="evidence" value="ECO:0007669"/>
    <property type="project" value="TreeGrafter"/>
</dbReference>
<dbReference type="GO" id="GO:0006508">
    <property type="term" value="P:proteolysis"/>
    <property type="evidence" value="ECO:0007669"/>
    <property type="project" value="InterPro"/>
</dbReference>
<reference evidence="1 2" key="1">
    <citation type="submission" date="2019-12" db="EMBL/GenBank/DDBJ databases">
        <authorList>
            <person name="Alioto T."/>
            <person name="Alioto T."/>
            <person name="Gomez Garrido J."/>
        </authorList>
    </citation>
    <scope>NUCLEOTIDE SEQUENCE [LARGE SCALE GENOMIC DNA]</scope>
</reference>
<sequence length="257" mass="29157">MKSVFDLMNEGIGKLYEVCCVKNNRETASTLIKDVSNALGNSWLREYQCLLPGKLESQNLSSLITRTVEEITQLLPQPRNSRSVQILTRALSAIHLLSTNQIYSLILEEVIDNEQLAERLAQRVALFKSEHEHTLSTATRYPVILMVEDALDRLPWETTKCLRCSPVTRVHCLQFVLTLLKIHCCEKSNVENCNQGAMEKTTKAHGKVRSTMVGGYKIISPLDFQRDAFSILNPARDLPSVEKVFTTFLNQKFGSWK</sequence>
<dbReference type="OrthoDB" id="10255632at2759"/>
<comment type="caution">
    <text evidence="1">The sequence shown here is derived from an EMBL/GenBank/DDBJ whole genome shotgun (WGS) entry which is preliminary data.</text>
</comment>
<feature type="non-terminal residue" evidence="1">
    <location>
        <position position="1"/>
    </location>
</feature>
<evidence type="ECO:0000313" key="2">
    <source>
        <dbReference type="Proteomes" id="UP000594638"/>
    </source>
</evidence>
<name>A0A8S0UN95_OLEEU</name>
<accession>A0A8S0UN95</accession>
<evidence type="ECO:0000313" key="1">
    <source>
        <dbReference type="EMBL" id="CAA3019240.1"/>
    </source>
</evidence>
<organism evidence="1 2">
    <name type="scientific">Olea europaea subsp. europaea</name>
    <dbReference type="NCBI Taxonomy" id="158383"/>
    <lineage>
        <taxon>Eukaryota</taxon>
        <taxon>Viridiplantae</taxon>
        <taxon>Streptophyta</taxon>
        <taxon>Embryophyta</taxon>
        <taxon>Tracheophyta</taxon>
        <taxon>Spermatophyta</taxon>
        <taxon>Magnoliopsida</taxon>
        <taxon>eudicotyledons</taxon>
        <taxon>Gunneridae</taxon>
        <taxon>Pentapetalae</taxon>
        <taxon>asterids</taxon>
        <taxon>lamiids</taxon>
        <taxon>Lamiales</taxon>
        <taxon>Oleaceae</taxon>
        <taxon>Oleeae</taxon>
        <taxon>Olea</taxon>
    </lineage>
</organism>
<keyword evidence="2" id="KW-1185">Reference proteome</keyword>
<dbReference type="Pfam" id="PF03568">
    <property type="entry name" value="Separin_C"/>
    <property type="match status" value="1"/>
</dbReference>
<dbReference type="AlphaFoldDB" id="A0A8S0UN95"/>
<dbReference type="PANTHER" id="PTHR12792">
    <property type="entry name" value="EXTRA SPINDLE POLES 1-RELATED"/>
    <property type="match status" value="1"/>
</dbReference>
<dbReference type="Gramene" id="OE9A067255T1">
    <property type="protein sequence ID" value="OE9A067255C1"/>
    <property type="gene ID" value="OE9A067255"/>
</dbReference>
<dbReference type="GO" id="GO:0051307">
    <property type="term" value="P:meiotic chromosome separation"/>
    <property type="evidence" value="ECO:0007669"/>
    <property type="project" value="TreeGrafter"/>
</dbReference>
<dbReference type="GO" id="GO:0072686">
    <property type="term" value="C:mitotic spindle"/>
    <property type="evidence" value="ECO:0007669"/>
    <property type="project" value="TreeGrafter"/>
</dbReference>
<gene>
    <name evidence="1" type="ORF">OLEA9_A067255</name>
</gene>
<dbReference type="GO" id="GO:0005634">
    <property type="term" value="C:nucleus"/>
    <property type="evidence" value="ECO:0007669"/>
    <property type="project" value="InterPro"/>
</dbReference>
<proteinExistence type="predicted"/>
<dbReference type="Proteomes" id="UP000594638">
    <property type="component" value="Unassembled WGS sequence"/>
</dbReference>
<protein>
    <submittedName>
        <fullName evidence="1">Separin</fullName>
    </submittedName>
</protein>
<dbReference type="InterPro" id="IPR005314">
    <property type="entry name" value="Peptidase_C50"/>
</dbReference>
<dbReference type="PANTHER" id="PTHR12792:SF0">
    <property type="entry name" value="SEPARIN"/>
    <property type="match status" value="1"/>
</dbReference>
<dbReference type="EMBL" id="CACTIH010008117">
    <property type="protein sequence ID" value="CAA3019240.1"/>
    <property type="molecule type" value="Genomic_DNA"/>
</dbReference>
<dbReference type="GO" id="GO:0004197">
    <property type="term" value="F:cysteine-type endopeptidase activity"/>
    <property type="evidence" value="ECO:0007669"/>
    <property type="project" value="InterPro"/>
</dbReference>